<dbReference type="EMBL" id="CP119878">
    <property type="protein sequence ID" value="WFD34851.1"/>
    <property type="molecule type" value="Genomic_DNA"/>
</dbReference>
<dbReference type="InterPro" id="IPR009724">
    <property type="entry name" value="TMEM70"/>
</dbReference>
<name>A0AAF0EQR9_9BASI</name>
<dbReference type="GO" id="GO:0033615">
    <property type="term" value="P:mitochondrial proton-transporting ATP synthase complex assembly"/>
    <property type="evidence" value="ECO:0007669"/>
    <property type="project" value="TreeGrafter"/>
</dbReference>
<organism evidence="2 3">
    <name type="scientific">Malassezia cuniculi</name>
    <dbReference type="NCBI Taxonomy" id="948313"/>
    <lineage>
        <taxon>Eukaryota</taxon>
        <taxon>Fungi</taxon>
        <taxon>Dikarya</taxon>
        <taxon>Basidiomycota</taxon>
        <taxon>Ustilaginomycotina</taxon>
        <taxon>Malasseziomycetes</taxon>
        <taxon>Malasseziales</taxon>
        <taxon>Malasseziaceae</taxon>
        <taxon>Malassezia</taxon>
    </lineage>
</organism>
<reference evidence="2" key="1">
    <citation type="submission" date="2023-03" db="EMBL/GenBank/DDBJ databases">
        <title>Mating type loci evolution in Malassezia.</title>
        <authorList>
            <person name="Coelho M.A."/>
        </authorList>
    </citation>
    <scope>NUCLEOTIDE SEQUENCE</scope>
    <source>
        <strain evidence="2">CBS 11721</strain>
    </source>
</reference>
<keyword evidence="1" id="KW-1133">Transmembrane helix</keyword>
<keyword evidence="3" id="KW-1185">Reference proteome</keyword>
<evidence type="ECO:0000313" key="3">
    <source>
        <dbReference type="Proteomes" id="UP001219933"/>
    </source>
</evidence>
<proteinExistence type="predicted"/>
<accession>A0AAF0EQR9</accession>
<keyword evidence="1" id="KW-0812">Transmembrane</keyword>
<gene>
    <name evidence="2" type="ORF">MCUN1_001695</name>
</gene>
<dbReference type="AlphaFoldDB" id="A0AAF0EQR9"/>
<dbReference type="GO" id="GO:0031966">
    <property type="term" value="C:mitochondrial membrane"/>
    <property type="evidence" value="ECO:0007669"/>
    <property type="project" value="TreeGrafter"/>
</dbReference>
<protein>
    <submittedName>
        <fullName evidence="2">Uncharacterized protein</fullName>
    </submittedName>
</protein>
<dbReference type="PANTHER" id="PTHR13281">
    <property type="entry name" value="TRANSMEMBRANE PROTEIN 70, MITOCHONDRIAL"/>
    <property type="match status" value="1"/>
</dbReference>
<evidence type="ECO:0000313" key="2">
    <source>
        <dbReference type="EMBL" id="WFD34851.1"/>
    </source>
</evidence>
<feature type="transmembrane region" description="Helical" evidence="1">
    <location>
        <begin position="63"/>
        <end position="82"/>
    </location>
</feature>
<keyword evidence="1" id="KW-0472">Membrane</keyword>
<dbReference type="PANTHER" id="PTHR13281:SF0">
    <property type="entry name" value="TRANSMEMBRANE PROTEIN 70, MITOCHONDRIAL"/>
    <property type="match status" value="1"/>
</dbReference>
<dbReference type="Proteomes" id="UP001219933">
    <property type="component" value="Chromosome 2"/>
</dbReference>
<feature type="transmembrane region" description="Helical" evidence="1">
    <location>
        <begin position="94"/>
        <end position="117"/>
    </location>
</feature>
<evidence type="ECO:0000256" key="1">
    <source>
        <dbReference type="SAM" id="Phobius"/>
    </source>
</evidence>
<sequence>MISLRSLRAPLALASRCARAPVVPCQPLPSSIVRQLSTESRDRSNVVATYIGPMRRGYYRLKLLSLSSLAVSTVFVPIFIAVPTKVELAARVALSLSTVGASSISTALISWIGGPYVGHMTLRRSMPGYEPLHYISDGPGDVVLDDLPSDPNAHASEGYYLELATLGWSMRSLKTTIFTPSLLRVTTRPFATWELPILPPALTVDEKMIKSTKEHTVSKLISETVDVSSGKVIGRWWARWRVQPGADVAEFSGTCEAEGSPSVHFYVDESLLGDEWRVLG</sequence>